<organism evidence="2 3">
    <name type="scientific">Phytophthora palmivora</name>
    <dbReference type="NCBI Taxonomy" id="4796"/>
    <lineage>
        <taxon>Eukaryota</taxon>
        <taxon>Sar</taxon>
        <taxon>Stramenopiles</taxon>
        <taxon>Oomycota</taxon>
        <taxon>Peronosporomycetes</taxon>
        <taxon>Peronosporales</taxon>
        <taxon>Peronosporaceae</taxon>
        <taxon>Phytophthora</taxon>
    </lineage>
</organism>
<name>A0A2P4XTF7_9STRA</name>
<protein>
    <submittedName>
        <fullName evidence="2">Uncharacterized protein</fullName>
    </submittedName>
</protein>
<feature type="compositionally biased region" description="Polar residues" evidence="1">
    <location>
        <begin position="12"/>
        <end position="30"/>
    </location>
</feature>
<comment type="caution">
    <text evidence="2">The sequence shown here is derived from an EMBL/GenBank/DDBJ whole genome shotgun (WGS) entry which is preliminary data.</text>
</comment>
<dbReference type="AlphaFoldDB" id="A0A2P4XTF7"/>
<accession>A0A2P4XTF7</accession>
<evidence type="ECO:0000313" key="3">
    <source>
        <dbReference type="Proteomes" id="UP000237271"/>
    </source>
</evidence>
<gene>
    <name evidence="2" type="ORF">PHPALM_14923</name>
</gene>
<evidence type="ECO:0000256" key="1">
    <source>
        <dbReference type="SAM" id="MobiDB-lite"/>
    </source>
</evidence>
<sequence>MSSPPSPLSPGHQKSPQQLQATSIHAASSSDGDHNEVELNDDDPEDPLPSDEDSRRSNKRQRIHFGVEQLQTVYHLPLKTGQTMSFINSLQKKGRDSDGQDVELCLGCVRMPSTKRGYALFGLTVLSITEHFRSTSSVDFDDRLRRLTEEQDEIIQSAHQPRHPREVANATSSLLHSRPEQEELTVHLRGFQSSNANLQPLDLSRFDSDFPLLFLANVCESVRKYH</sequence>
<reference evidence="2 3" key="1">
    <citation type="journal article" date="2017" name="Genome Biol. Evol.">
        <title>Phytophthora megakarya and P. palmivora, closely related causal agents of cacao black pod rot, underwent increases in genome sizes and gene numbers by different mechanisms.</title>
        <authorList>
            <person name="Ali S.S."/>
            <person name="Shao J."/>
            <person name="Lary D.J."/>
            <person name="Kronmiller B."/>
            <person name="Shen D."/>
            <person name="Strem M.D."/>
            <person name="Amoako-Attah I."/>
            <person name="Akrofi A.Y."/>
            <person name="Begoude B.A."/>
            <person name="Ten Hoopen G.M."/>
            <person name="Coulibaly K."/>
            <person name="Kebe B.I."/>
            <person name="Melnick R.L."/>
            <person name="Guiltinan M.J."/>
            <person name="Tyler B.M."/>
            <person name="Meinhardt L.W."/>
            <person name="Bailey B.A."/>
        </authorList>
    </citation>
    <scope>NUCLEOTIDE SEQUENCE [LARGE SCALE GENOMIC DNA]</scope>
    <source>
        <strain evidence="3">sbr112.9</strain>
    </source>
</reference>
<evidence type="ECO:0000313" key="2">
    <source>
        <dbReference type="EMBL" id="POM68858.1"/>
    </source>
</evidence>
<dbReference type="EMBL" id="NCKW01008016">
    <property type="protein sequence ID" value="POM68858.1"/>
    <property type="molecule type" value="Genomic_DNA"/>
</dbReference>
<proteinExistence type="predicted"/>
<dbReference type="OrthoDB" id="6270329at2759"/>
<keyword evidence="3" id="KW-1185">Reference proteome</keyword>
<feature type="compositionally biased region" description="Acidic residues" evidence="1">
    <location>
        <begin position="38"/>
        <end position="51"/>
    </location>
</feature>
<feature type="region of interest" description="Disordered" evidence="1">
    <location>
        <begin position="1"/>
        <end position="58"/>
    </location>
</feature>
<dbReference type="Proteomes" id="UP000237271">
    <property type="component" value="Unassembled WGS sequence"/>
</dbReference>